<protein>
    <submittedName>
        <fullName evidence="4">Uncharacterized protein</fullName>
    </submittedName>
</protein>
<feature type="domain" description="Nitrogen regulatory protein areA GATA-like" evidence="2">
    <location>
        <begin position="29"/>
        <end position="56"/>
    </location>
</feature>
<feature type="compositionally biased region" description="Low complexity" evidence="1">
    <location>
        <begin position="741"/>
        <end position="762"/>
    </location>
</feature>
<proteinExistence type="predicted"/>
<dbReference type="InterPro" id="IPR013860">
    <property type="entry name" value="AreA_GATA"/>
</dbReference>
<feature type="region of interest" description="Disordered" evidence="1">
    <location>
        <begin position="64"/>
        <end position="101"/>
    </location>
</feature>
<evidence type="ECO:0000313" key="5">
    <source>
        <dbReference type="Proteomes" id="UP000076871"/>
    </source>
</evidence>
<feature type="region of interest" description="Disordered" evidence="1">
    <location>
        <begin position="731"/>
        <end position="775"/>
    </location>
</feature>
<reference evidence="4 5" key="1">
    <citation type="journal article" date="2016" name="Mol. Biol. Evol.">
        <title>Comparative Genomics of Early-Diverging Mushroom-Forming Fungi Provides Insights into the Origins of Lignocellulose Decay Capabilities.</title>
        <authorList>
            <person name="Nagy L.G."/>
            <person name="Riley R."/>
            <person name="Tritt A."/>
            <person name="Adam C."/>
            <person name="Daum C."/>
            <person name="Floudas D."/>
            <person name="Sun H."/>
            <person name="Yadav J.S."/>
            <person name="Pangilinan J."/>
            <person name="Larsson K.H."/>
            <person name="Matsuura K."/>
            <person name="Barry K."/>
            <person name="Labutti K."/>
            <person name="Kuo R."/>
            <person name="Ohm R.A."/>
            <person name="Bhattacharya S.S."/>
            <person name="Shirouzu T."/>
            <person name="Yoshinaga Y."/>
            <person name="Martin F.M."/>
            <person name="Grigoriev I.V."/>
            <person name="Hibbett D.S."/>
        </authorList>
    </citation>
    <scope>NUCLEOTIDE SEQUENCE [LARGE SCALE GENOMIC DNA]</scope>
    <source>
        <strain evidence="4 5">93-53</strain>
    </source>
</reference>
<feature type="region of interest" description="Disordered" evidence="1">
    <location>
        <begin position="595"/>
        <end position="670"/>
    </location>
</feature>
<dbReference type="AlphaFoldDB" id="A0A165BFQ1"/>
<organism evidence="4 5">
    <name type="scientific">Laetiporus sulphureus 93-53</name>
    <dbReference type="NCBI Taxonomy" id="1314785"/>
    <lineage>
        <taxon>Eukaryota</taxon>
        <taxon>Fungi</taxon>
        <taxon>Dikarya</taxon>
        <taxon>Basidiomycota</taxon>
        <taxon>Agaricomycotina</taxon>
        <taxon>Agaricomycetes</taxon>
        <taxon>Polyporales</taxon>
        <taxon>Laetiporus</taxon>
    </lineage>
</organism>
<dbReference type="InParanoid" id="A0A165BFQ1"/>
<dbReference type="Pfam" id="PF08550">
    <property type="entry name" value="GATA_AreA"/>
    <property type="match status" value="1"/>
</dbReference>
<dbReference type="PANTHER" id="PTHR28014:SF1">
    <property type="entry name" value="NEGATIVE REGULATOR OF RAS-CAMP PATHWAY"/>
    <property type="match status" value="1"/>
</dbReference>
<dbReference type="GO" id="GO:0006808">
    <property type="term" value="P:regulation of nitrogen utilization"/>
    <property type="evidence" value="ECO:0007669"/>
    <property type="project" value="TreeGrafter"/>
</dbReference>
<feature type="compositionally biased region" description="Polar residues" evidence="1">
    <location>
        <begin position="411"/>
        <end position="422"/>
    </location>
</feature>
<dbReference type="GO" id="GO:0005737">
    <property type="term" value="C:cytoplasm"/>
    <property type="evidence" value="ECO:0007669"/>
    <property type="project" value="TreeGrafter"/>
</dbReference>
<feature type="compositionally biased region" description="Basic and acidic residues" evidence="1">
    <location>
        <begin position="487"/>
        <end position="517"/>
    </location>
</feature>
<feature type="compositionally biased region" description="Polar residues" evidence="1">
    <location>
        <begin position="325"/>
        <end position="338"/>
    </location>
</feature>
<evidence type="ECO:0000259" key="3">
    <source>
        <dbReference type="Pfam" id="PF11702"/>
    </source>
</evidence>
<evidence type="ECO:0000313" key="4">
    <source>
        <dbReference type="EMBL" id="KZT00959.1"/>
    </source>
</evidence>
<dbReference type="PANTHER" id="PTHR28014">
    <property type="entry name" value="NEGATIVE REGULATOR OF RAS-CAMP PATHWAY"/>
    <property type="match status" value="1"/>
</dbReference>
<feature type="compositionally biased region" description="Acidic residues" evidence="1">
    <location>
        <begin position="471"/>
        <end position="481"/>
    </location>
</feature>
<feature type="domain" description="DUF3295" evidence="3">
    <location>
        <begin position="696"/>
        <end position="726"/>
    </location>
</feature>
<dbReference type="RefSeq" id="XP_040758699.1">
    <property type="nucleotide sequence ID" value="XM_040905951.1"/>
</dbReference>
<feature type="compositionally biased region" description="Acidic residues" evidence="1">
    <location>
        <begin position="621"/>
        <end position="633"/>
    </location>
</feature>
<feature type="compositionally biased region" description="Polar residues" evidence="1">
    <location>
        <begin position="274"/>
        <end position="284"/>
    </location>
</feature>
<sequence length="787" mass="85151">MIAQFPSPVLSVAADVVEELDGEDALYALWNLFTKCKESLKDGRRLENISWRLWYREIAAAQHSPFSSPGSLSPPYSEKRSSPPITPISEDGHAHNHPSVRPLLDSAALPSVHSWHGDQTSLNVLAAGRRLSTASAPAHHVHPHPAFCVGKMIVGILPEKLSLVASTNREAAQNVKAIDAPVKPTSDVPTIVQPRPVVAVQMSTTPSAAGPAPRVVVVNPTPHPTPPATPSIPRGASAVPRTTDRPARLLPPPPTQNGHAAARAPAVIPVKPAVTTSRDPTTRVSGDATLKPSDRRFFLQGAAESPERDSPDSVAKQAEAKSDVHTQSPSSVASSQLRSDGGGRPSGIAAKKGMMKAHARKSKETVRHVPARAVGMHRVQTQTQLHRTQTQAQLHRQAGQRKTANGEKKTTFNIGSLSSNGSRDGGAVVSQQAQKEPAPIKPQPEPPSKQAHAHGAVQPPRRGIVVTSSEYETDTEDDSEWASENSADEREKRQRGQREESKVREAAEEAQRQRDMFAKVPKRSYSNLNRTRSGLLSQLLNPDPNLFPPNHPYRIRGFSSQDMTQFGRQGAGRAAPTLQTSKSTAAMPVAAQVTAQAPTSNGSVAAKSHAHRHKGRPQSAEMEDESDSEEEGLENALEMSKSVAQQKLAKFADANPRRQSERAPAPAERPVRPTILSVATAPIPLGHPYNLPAPAPPMTPRTTRRQMLATELSESLRRNLLWERQVSRNNLTSGRRGGLLGNPLRPLTTVHGNQSNSGTNSGNEDEHKQRAMSRNRSWADDYHYAGW</sequence>
<accession>A0A165BFQ1</accession>
<gene>
    <name evidence="4" type="ORF">LAESUDRAFT_687411</name>
</gene>
<evidence type="ECO:0000259" key="2">
    <source>
        <dbReference type="Pfam" id="PF08550"/>
    </source>
</evidence>
<evidence type="ECO:0000256" key="1">
    <source>
        <dbReference type="SAM" id="MobiDB-lite"/>
    </source>
</evidence>
<dbReference type="Pfam" id="PF11702">
    <property type="entry name" value="DUF3295"/>
    <property type="match status" value="1"/>
</dbReference>
<dbReference type="OrthoDB" id="515401at2759"/>
<dbReference type="InterPro" id="IPR021711">
    <property type="entry name" value="DUF3295"/>
</dbReference>
<dbReference type="GO" id="GO:0031930">
    <property type="term" value="P:mitochondria-nucleus signaling pathway"/>
    <property type="evidence" value="ECO:0007669"/>
    <property type="project" value="TreeGrafter"/>
</dbReference>
<dbReference type="InterPro" id="IPR053043">
    <property type="entry name" value="Ras-cAMP_regulatory"/>
</dbReference>
<name>A0A165BFQ1_9APHY</name>
<feature type="region of interest" description="Disordered" evidence="1">
    <location>
        <begin position="223"/>
        <end position="557"/>
    </location>
</feature>
<feature type="compositionally biased region" description="Polar residues" evidence="1">
    <location>
        <begin position="524"/>
        <end position="538"/>
    </location>
</feature>
<dbReference type="EMBL" id="KV427673">
    <property type="protein sequence ID" value="KZT00959.1"/>
    <property type="molecule type" value="Genomic_DNA"/>
</dbReference>
<dbReference type="GeneID" id="63822980"/>
<dbReference type="STRING" id="1314785.A0A165BFQ1"/>
<feature type="compositionally biased region" description="Low complexity" evidence="1">
    <location>
        <begin position="380"/>
        <end position="395"/>
    </location>
</feature>
<dbReference type="GO" id="GO:0000122">
    <property type="term" value="P:negative regulation of transcription by RNA polymerase II"/>
    <property type="evidence" value="ECO:0007669"/>
    <property type="project" value="TreeGrafter"/>
</dbReference>
<feature type="compositionally biased region" description="Low complexity" evidence="1">
    <location>
        <begin position="64"/>
        <end position="76"/>
    </location>
</feature>
<dbReference type="Proteomes" id="UP000076871">
    <property type="component" value="Unassembled WGS sequence"/>
</dbReference>
<keyword evidence="5" id="KW-1185">Reference proteome</keyword>